<proteinExistence type="inferred from homology"/>
<sequence length="275" mass="30988">MTYREAVAHGEKVLELSHIADAKTDAWLLLEMGCKIDRKFYYMHMEDDLPDDLLKEYELAIKKRAEHIPLQYIVGETEFMGLKFKVNSNVLIPRQDTETLVEEALKTVKPGMKVLDMCTGSGCIIISILHNVEGVKGYAVDISKQAVNVAKENAKLNEVPVLFERSDLFEMVTEKFDVIVSNPPYIPTDVIPQLMPEVQVFEPIEALDGKEDGLYFYRKIVEQSKDYLNSGGSLMFEIGYDQGKDVSKMMTDAGFSNVCVKKDLAGNDRVVTGML</sequence>
<dbReference type="NCBIfam" id="TIGR03534">
    <property type="entry name" value="RF_mod_PrmC"/>
    <property type="match status" value="1"/>
</dbReference>
<dbReference type="EMBL" id="CVRS01000037">
    <property type="protein sequence ID" value="CRL34347.1"/>
    <property type="molecule type" value="Genomic_DNA"/>
</dbReference>
<dbReference type="STRING" id="360807.ERS852392_01824"/>
<dbReference type="PROSITE" id="PS00092">
    <property type="entry name" value="N6_MTASE"/>
    <property type="match status" value="1"/>
</dbReference>
<evidence type="ECO:0000259" key="6">
    <source>
        <dbReference type="Pfam" id="PF05175"/>
    </source>
</evidence>
<evidence type="ECO:0000313" key="9">
    <source>
        <dbReference type="EMBL" id="CUN97319.1"/>
    </source>
</evidence>
<feature type="binding site" evidence="5">
    <location>
        <position position="141"/>
    </location>
    <ligand>
        <name>S-adenosyl-L-methionine</name>
        <dbReference type="ChEBI" id="CHEBI:59789"/>
    </ligand>
</feature>
<dbReference type="EC" id="2.1.1.297" evidence="5"/>
<evidence type="ECO:0000313" key="10">
    <source>
        <dbReference type="EMBL" id="RGQ55775.1"/>
    </source>
</evidence>
<evidence type="ECO:0000313" key="8">
    <source>
        <dbReference type="EMBL" id="CRL34347.1"/>
    </source>
</evidence>
<organism evidence="8 12">
    <name type="scientific">Roseburia inulinivorans</name>
    <dbReference type="NCBI Taxonomy" id="360807"/>
    <lineage>
        <taxon>Bacteria</taxon>
        <taxon>Bacillati</taxon>
        <taxon>Bacillota</taxon>
        <taxon>Clostridia</taxon>
        <taxon>Lachnospirales</taxon>
        <taxon>Lachnospiraceae</taxon>
        <taxon>Roseburia</taxon>
    </lineage>
</organism>
<keyword evidence="12" id="KW-1185">Reference proteome</keyword>
<comment type="function">
    <text evidence="5">Methylates the class 1 translation termination release factors RF1/PrfA and RF2/PrfB on the glutamine residue of the universally conserved GGQ motif.</text>
</comment>
<dbReference type="InterPro" id="IPR002052">
    <property type="entry name" value="DNA_methylase_N6_adenine_CS"/>
</dbReference>
<evidence type="ECO:0000256" key="3">
    <source>
        <dbReference type="ARBA" id="ARBA00022691"/>
    </source>
</evidence>
<feature type="domain" description="Methyltransferase small" evidence="6">
    <location>
        <begin position="100"/>
        <end position="185"/>
    </location>
</feature>
<comment type="catalytic activity">
    <reaction evidence="4 5">
        <text>L-glutaminyl-[peptide chain release factor] + S-adenosyl-L-methionine = N(5)-methyl-L-glutaminyl-[peptide chain release factor] + S-adenosyl-L-homocysteine + H(+)</text>
        <dbReference type="Rhea" id="RHEA:42896"/>
        <dbReference type="Rhea" id="RHEA-COMP:10271"/>
        <dbReference type="Rhea" id="RHEA-COMP:10272"/>
        <dbReference type="ChEBI" id="CHEBI:15378"/>
        <dbReference type="ChEBI" id="CHEBI:30011"/>
        <dbReference type="ChEBI" id="CHEBI:57856"/>
        <dbReference type="ChEBI" id="CHEBI:59789"/>
        <dbReference type="ChEBI" id="CHEBI:61891"/>
        <dbReference type="EC" id="2.1.1.297"/>
    </reaction>
</comment>
<dbReference type="SUPFAM" id="SSF53335">
    <property type="entry name" value="S-adenosyl-L-methionine-dependent methyltransferases"/>
    <property type="match status" value="1"/>
</dbReference>
<dbReference type="InterPro" id="IPR019874">
    <property type="entry name" value="RF_methyltr_PrmC"/>
</dbReference>
<keyword evidence="1 5" id="KW-0489">Methyltransferase</keyword>
<dbReference type="GO" id="GO:0003676">
    <property type="term" value="F:nucleic acid binding"/>
    <property type="evidence" value="ECO:0007669"/>
    <property type="project" value="InterPro"/>
</dbReference>
<protein>
    <recommendedName>
        <fullName evidence="5">Release factor glutamine methyltransferase</fullName>
        <shortName evidence="5">RF MTase</shortName>
        <ecNumber evidence="5">2.1.1.297</ecNumber>
    </recommendedName>
    <alternativeName>
        <fullName evidence="5">N5-glutamine methyltransferase PrmC</fullName>
    </alternativeName>
    <alternativeName>
        <fullName evidence="5">Protein-(glutamine-N5) MTase PrmC</fullName>
    </alternativeName>
    <alternativeName>
        <fullName evidence="5">Protein-glutamine N-methyltransferase PrmC</fullName>
    </alternativeName>
</protein>
<evidence type="ECO:0000256" key="2">
    <source>
        <dbReference type="ARBA" id="ARBA00022679"/>
    </source>
</evidence>
<dbReference type="HAMAP" id="MF_02126">
    <property type="entry name" value="RF_methyltr_PrmC"/>
    <property type="match status" value="1"/>
</dbReference>
<evidence type="ECO:0000313" key="12">
    <source>
        <dbReference type="Proteomes" id="UP000049828"/>
    </source>
</evidence>
<dbReference type="Proteomes" id="UP000266391">
    <property type="component" value="Unassembled WGS sequence"/>
</dbReference>
<dbReference type="OrthoDB" id="9800643at2"/>
<name>A0A0M6WGJ4_9FIRM</name>
<gene>
    <name evidence="5 9" type="primary">prmC</name>
    <name evidence="11" type="ORF">DW813_04470</name>
    <name evidence="10" type="ORF">DWY96_00215</name>
    <name evidence="9" type="ORF">ERS852392_01824</name>
    <name evidence="8" type="ORF">RIL183_14561</name>
</gene>
<evidence type="ECO:0000313" key="14">
    <source>
        <dbReference type="Proteomes" id="UP000266391"/>
    </source>
</evidence>
<dbReference type="Proteomes" id="UP000095395">
    <property type="component" value="Unassembled WGS sequence"/>
</dbReference>
<feature type="binding site" evidence="5">
    <location>
        <begin position="182"/>
        <end position="185"/>
    </location>
    <ligand>
        <name>substrate</name>
    </ligand>
</feature>
<reference evidence="14 15" key="3">
    <citation type="submission" date="2018-08" db="EMBL/GenBank/DDBJ databases">
        <title>A genome reference for cultivated species of the human gut microbiota.</title>
        <authorList>
            <person name="Zou Y."/>
            <person name="Xue W."/>
            <person name="Luo G."/>
        </authorList>
    </citation>
    <scope>NUCLEOTIDE SEQUENCE [LARGE SCALE GENOMIC DNA]</scope>
    <source>
        <strain evidence="10 15">AF28-15</strain>
        <strain evidence="11 14">AM32-8LB</strain>
    </source>
</reference>
<dbReference type="InterPro" id="IPR040758">
    <property type="entry name" value="PrmC_N"/>
</dbReference>
<dbReference type="InterPro" id="IPR050320">
    <property type="entry name" value="N5-glutamine_MTase"/>
</dbReference>
<feature type="binding site" evidence="5">
    <location>
        <position position="182"/>
    </location>
    <ligand>
        <name>S-adenosyl-L-methionine</name>
        <dbReference type="ChEBI" id="CHEBI:59789"/>
    </ligand>
</feature>
<dbReference type="Proteomes" id="UP000283738">
    <property type="component" value="Unassembled WGS sequence"/>
</dbReference>
<evidence type="ECO:0000313" key="15">
    <source>
        <dbReference type="Proteomes" id="UP000283738"/>
    </source>
</evidence>
<feature type="domain" description="Release factor glutamine methyltransferase N-terminal" evidence="7">
    <location>
        <begin position="5"/>
        <end position="75"/>
    </location>
</feature>
<dbReference type="PANTHER" id="PTHR18895">
    <property type="entry name" value="HEMK METHYLTRANSFERASE"/>
    <property type="match status" value="1"/>
</dbReference>
<dbReference type="AlphaFoldDB" id="A0A0M6WGJ4"/>
<dbReference type="Gene3D" id="1.10.8.10">
    <property type="entry name" value="DNA helicase RuvA subunit, C-terminal domain"/>
    <property type="match status" value="1"/>
</dbReference>
<evidence type="ECO:0000256" key="5">
    <source>
        <dbReference type="HAMAP-Rule" id="MF_02126"/>
    </source>
</evidence>
<comment type="similarity">
    <text evidence="5">Belongs to the protein N5-glutamine methyltransferase family. PrmC subfamily.</text>
</comment>
<dbReference type="InterPro" id="IPR004556">
    <property type="entry name" value="HemK-like"/>
</dbReference>
<evidence type="ECO:0000313" key="13">
    <source>
        <dbReference type="Proteomes" id="UP000095395"/>
    </source>
</evidence>
<dbReference type="EMBL" id="QSIQ01000004">
    <property type="protein sequence ID" value="RHD05077.1"/>
    <property type="molecule type" value="Genomic_DNA"/>
</dbReference>
<dbReference type="RefSeq" id="WP_021923258.1">
    <property type="nucleotide sequence ID" value="NZ_CATYLF010000067.1"/>
</dbReference>
<dbReference type="Gene3D" id="3.40.50.150">
    <property type="entry name" value="Vaccinia Virus protein VP39"/>
    <property type="match status" value="1"/>
</dbReference>
<dbReference type="CDD" id="cd02440">
    <property type="entry name" value="AdoMet_MTases"/>
    <property type="match status" value="1"/>
</dbReference>
<evidence type="ECO:0000313" key="11">
    <source>
        <dbReference type="EMBL" id="RHD05077.1"/>
    </source>
</evidence>
<evidence type="ECO:0000259" key="7">
    <source>
        <dbReference type="Pfam" id="PF17827"/>
    </source>
</evidence>
<dbReference type="EMBL" id="CYYR01000011">
    <property type="protein sequence ID" value="CUN97319.1"/>
    <property type="molecule type" value="Genomic_DNA"/>
</dbReference>
<dbReference type="EMBL" id="QRTF01000001">
    <property type="protein sequence ID" value="RGQ55775.1"/>
    <property type="molecule type" value="Genomic_DNA"/>
</dbReference>
<evidence type="ECO:0000256" key="1">
    <source>
        <dbReference type="ARBA" id="ARBA00022603"/>
    </source>
</evidence>
<dbReference type="GO" id="GO:0102559">
    <property type="term" value="F:peptide chain release factor N(5)-glutamine methyltransferase activity"/>
    <property type="evidence" value="ECO:0007669"/>
    <property type="project" value="UniProtKB-EC"/>
</dbReference>
<comment type="caution">
    <text evidence="5">Lacks conserved residue(s) required for the propagation of feature annotation.</text>
</comment>
<dbReference type="Pfam" id="PF17827">
    <property type="entry name" value="PrmC_N"/>
    <property type="match status" value="1"/>
</dbReference>
<dbReference type="InterPro" id="IPR029063">
    <property type="entry name" value="SAM-dependent_MTases_sf"/>
</dbReference>
<reference evidence="8" key="1">
    <citation type="submission" date="2015-05" db="EMBL/GenBank/DDBJ databases">
        <authorList>
            <person name="Wang D.B."/>
            <person name="Wang M."/>
        </authorList>
    </citation>
    <scope>NUCLEOTIDE SEQUENCE [LARGE SCALE GENOMIC DNA]</scope>
    <source>
        <strain evidence="8">L1-83</strain>
    </source>
</reference>
<keyword evidence="3 5" id="KW-0949">S-adenosyl-L-methionine</keyword>
<evidence type="ECO:0000256" key="4">
    <source>
        <dbReference type="ARBA" id="ARBA00048391"/>
    </source>
</evidence>
<dbReference type="Proteomes" id="UP000049828">
    <property type="component" value="Unassembled WGS sequence"/>
</dbReference>
<dbReference type="Pfam" id="PF05175">
    <property type="entry name" value="MTS"/>
    <property type="match status" value="1"/>
</dbReference>
<dbReference type="InterPro" id="IPR007848">
    <property type="entry name" value="Small_mtfrase_dom"/>
</dbReference>
<reference evidence="12" key="2">
    <citation type="submission" date="2015-05" db="EMBL/GenBank/DDBJ databases">
        <authorList>
            <consortium name="Pathogen Informatics"/>
        </authorList>
    </citation>
    <scope>NUCLEOTIDE SEQUENCE [LARGE SCALE GENOMIC DNA]</scope>
    <source>
        <strain evidence="9 13">2789STDY5608835</strain>
        <strain evidence="12">L1-83</strain>
    </source>
</reference>
<accession>A0A0M6WGJ4</accession>
<keyword evidence="2 5" id="KW-0808">Transferase</keyword>
<dbReference type="NCBIfam" id="TIGR00536">
    <property type="entry name" value="hemK_fam"/>
    <property type="match status" value="1"/>
</dbReference>
<dbReference type="PANTHER" id="PTHR18895:SF74">
    <property type="entry name" value="MTRF1L RELEASE FACTOR GLUTAMINE METHYLTRANSFERASE"/>
    <property type="match status" value="1"/>
</dbReference>
<dbReference type="GO" id="GO:0032259">
    <property type="term" value="P:methylation"/>
    <property type="evidence" value="ECO:0007669"/>
    <property type="project" value="UniProtKB-KW"/>
</dbReference>